<dbReference type="HOGENOM" id="CLU_000445_114_15_5"/>
<name>E0TE33_PARBH</name>
<evidence type="ECO:0000313" key="11">
    <source>
        <dbReference type="EMBL" id="ADM08854.1"/>
    </source>
</evidence>
<dbReference type="SUPFAM" id="SSF47384">
    <property type="entry name" value="Homodimeric domain of signal transducing histidine kinase"/>
    <property type="match status" value="1"/>
</dbReference>
<comment type="catalytic activity">
    <reaction evidence="1">
        <text>ATP + protein L-histidine = ADP + protein N-phospho-L-histidine.</text>
        <dbReference type="EC" id="2.7.13.3"/>
    </reaction>
</comment>
<evidence type="ECO:0000256" key="3">
    <source>
        <dbReference type="ARBA" id="ARBA00022553"/>
    </source>
</evidence>
<feature type="transmembrane region" description="Helical" evidence="8">
    <location>
        <begin position="30"/>
        <end position="50"/>
    </location>
</feature>
<keyword evidence="3 7" id="KW-0597">Phosphoprotein</keyword>
<dbReference type="SMART" id="SM00448">
    <property type="entry name" value="REC"/>
    <property type="match status" value="1"/>
</dbReference>
<gene>
    <name evidence="11" type="ordered locus">PB2503_03897</name>
</gene>
<dbReference type="InterPro" id="IPR036097">
    <property type="entry name" value="HisK_dim/P_sf"/>
</dbReference>
<dbReference type="eggNOG" id="COG0784">
    <property type="taxonomic scope" value="Bacteria"/>
</dbReference>
<evidence type="ECO:0000313" key="12">
    <source>
        <dbReference type="Proteomes" id="UP000001302"/>
    </source>
</evidence>
<dbReference type="PRINTS" id="PR00344">
    <property type="entry name" value="BCTRLSENSOR"/>
</dbReference>
<dbReference type="InterPro" id="IPR003594">
    <property type="entry name" value="HATPase_dom"/>
</dbReference>
<feature type="transmembrane region" description="Helical" evidence="8">
    <location>
        <begin position="142"/>
        <end position="165"/>
    </location>
</feature>
<accession>E0TE33</accession>
<keyword evidence="12" id="KW-1185">Reference proteome</keyword>
<dbReference type="GO" id="GO:0000155">
    <property type="term" value="F:phosphorelay sensor kinase activity"/>
    <property type="evidence" value="ECO:0007669"/>
    <property type="project" value="InterPro"/>
</dbReference>
<feature type="domain" description="Histidine kinase" evidence="9">
    <location>
        <begin position="195"/>
        <end position="414"/>
    </location>
</feature>
<dbReference type="InterPro" id="IPR003661">
    <property type="entry name" value="HisK_dim/P_dom"/>
</dbReference>
<dbReference type="eggNOG" id="COG2205">
    <property type="taxonomic scope" value="Bacteria"/>
</dbReference>
<evidence type="ECO:0000259" key="9">
    <source>
        <dbReference type="PROSITE" id="PS50109"/>
    </source>
</evidence>
<dbReference type="Gene3D" id="1.10.287.130">
    <property type="match status" value="1"/>
</dbReference>
<evidence type="ECO:0000256" key="5">
    <source>
        <dbReference type="ARBA" id="ARBA00022777"/>
    </source>
</evidence>
<dbReference type="CDD" id="cd00082">
    <property type="entry name" value="HisKA"/>
    <property type="match status" value="1"/>
</dbReference>
<dbReference type="AlphaFoldDB" id="E0TE33"/>
<dbReference type="InterPro" id="IPR036890">
    <property type="entry name" value="HATPase_C_sf"/>
</dbReference>
<evidence type="ECO:0000259" key="10">
    <source>
        <dbReference type="PROSITE" id="PS50110"/>
    </source>
</evidence>
<reference evidence="11 12" key="2">
    <citation type="journal article" date="2011" name="J. Bacteriol.">
        <title>Complete genome sequence of strain HTCC2503T of Parvularcula bermudensis, the type species of the order "Parvularculales" in the class Alphaproteobacteria.</title>
        <authorList>
            <person name="Oh H.M."/>
            <person name="Kang I."/>
            <person name="Vergin K.L."/>
            <person name="Kang D."/>
            <person name="Rhee K.H."/>
            <person name="Giovannoni S.J."/>
            <person name="Cho J.C."/>
        </authorList>
    </citation>
    <scope>NUCLEOTIDE SEQUENCE [LARGE SCALE GENOMIC DNA]</scope>
    <source>
        <strain evidence="12">ATCC BAA-594 / HTCC2503 / KCTC 12087</strain>
    </source>
</reference>
<dbReference type="FunFam" id="3.30.565.10:FF:000010">
    <property type="entry name" value="Sensor histidine kinase RcsC"/>
    <property type="match status" value="1"/>
</dbReference>
<dbReference type="PROSITE" id="PS50110">
    <property type="entry name" value="RESPONSE_REGULATORY"/>
    <property type="match status" value="1"/>
</dbReference>
<dbReference type="SMART" id="SM00387">
    <property type="entry name" value="HATPase_c"/>
    <property type="match status" value="1"/>
</dbReference>
<organism evidence="11 12">
    <name type="scientific">Parvularcula bermudensis (strain ATCC BAA-594 / HTCC2503 / KCTC 12087)</name>
    <dbReference type="NCBI Taxonomy" id="314260"/>
    <lineage>
        <taxon>Bacteria</taxon>
        <taxon>Pseudomonadati</taxon>
        <taxon>Pseudomonadota</taxon>
        <taxon>Alphaproteobacteria</taxon>
        <taxon>Parvularculales</taxon>
        <taxon>Parvularculaceae</taxon>
        <taxon>Parvularcula</taxon>
    </lineage>
</organism>
<sequence length="575" mass="62036">MRELPTRLFVITVGVSAVSATGRLDHLLCVAIYLLILGSQLTDAIVWYRLSRCTESALPWHCRFGVLSAFQASMCYGLFPVYVWISDIPAGQAIAYTMLSGNLLHTALHQNTRILVMISAAIPPLVYMAGLPIYQMAVDPSFYLRDCAALLTIEMLVILALLSGAKAIRTVTQQREEERAAAEQASRAKSVFLATMSHEIRTPLNGILGMAEALAASALPEDSRSKAETIRDSGALLLQMLNNSLDLSKIEAGKLEIDKAPFRLDRAIERVHALFAQQARNAGLTFTTDIDRSLPMLREGDEQRLTQILTNLIGNALKFTQSGGVTIGLHRGKGATDIVLSVKDTGIGMSDEQQAKIFMPFTQAEGATTTRRFGGTGLGLSIVKALTAQMGGEVILKSVAGVGSEFSVCLPLPEAATKSLPERHMNGRRDLETISGLRLLVIDDNRVNLTVIDALLRPLGAQLTTCLSGEEGVALATSADVFDVILVDISMEGMDGPETLRVLRERLGGACPPVLAVSAHAFSDDITRFIALGFEGYVTKPVNRERLVKAIADARLSHAATSAMETHYLTPSHAI</sequence>
<evidence type="ECO:0000256" key="6">
    <source>
        <dbReference type="ARBA" id="ARBA00023012"/>
    </source>
</evidence>
<dbReference type="STRING" id="314260.PB2503_03897"/>
<evidence type="ECO:0000256" key="7">
    <source>
        <dbReference type="PROSITE-ProRule" id="PRU00169"/>
    </source>
</evidence>
<dbReference type="InterPro" id="IPR001789">
    <property type="entry name" value="Sig_transdc_resp-reg_receiver"/>
</dbReference>
<keyword evidence="5 11" id="KW-0418">Kinase</keyword>
<feature type="transmembrane region" description="Helical" evidence="8">
    <location>
        <begin position="62"/>
        <end position="85"/>
    </location>
</feature>
<dbReference type="SUPFAM" id="SSF52172">
    <property type="entry name" value="CheY-like"/>
    <property type="match status" value="1"/>
</dbReference>
<dbReference type="CDD" id="cd17546">
    <property type="entry name" value="REC_hyHK_CKI1_RcsC-like"/>
    <property type="match status" value="1"/>
</dbReference>
<keyword evidence="4" id="KW-0808">Transferase</keyword>
<dbReference type="InterPro" id="IPR005467">
    <property type="entry name" value="His_kinase_dom"/>
</dbReference>
<feature type="domain" description="Response regulatory" evidence="10">
    <location>
        <begin position="438"/>
        <end position="555"/>
    </location>
</feature>
<dbReference type="SUPFAM" id="SSF55874">
    <property type="entry name" value="ATPase domain of HSP90 chaperone/DNA topoisomerase II/histidine kinase"/>
    <property type="match status" value="1"/>
</dbReference>
<dbReference type="Pfam" id="PF00072">
    <property type="entry name" value="Response_reg"/>
    <property type="match status" value="1"/>
</dbReference>
<evidence type="ECO:0000256" key="8">
    <source>
        <dbReference type="SAM" id="Phobius"/>
    </source>
</evidence>
<proteinExistence type="predicted"/>
<feature type="modified residue" description="4-aspartylphosphate" evidence="7">
    <location>
        <position position="488"/>
    </location>
</feature>
<protein>
    <recommendedName>
        <fullName evidence="2">histidine kinase</fullName>
        <ecNumber evidence="2">2.7.13.3</ecNumber>
    </recommendedName>
</protein>
<dbReference type="EMBL" id="CP002156">
    <property type="protein sequence ID" value="ADM08854.1"/>
    <property type="molecule type" value="Genomic_DNA"/>
</dbReference>
<reference evidence="12" key="1">
    <citation type="submission" date="2010-08" db="EMBL/GenBank/DDBJ databases">
        <title>Genome sequence of Parvularcula bermudensis HTCC2503.</title>
        <authorList>
            <person name="Kang D.-M."/>
            <person name="Oh H.-M."/>
            <person name="Cho J.-C."/>
        </authorList>
    </citation>
    <scope>NUCLEOTIDE SEQUENCE [LARGE SCALE GENOMIC DNA]</scope>
    <source>
        <strain evidence="12">ATCC BAA-594 / HTCC2503 / KCTC 12087</strain>
    </source>
</reference>
<dbReference type="Proteomes" id="UP000001302">
    <property type="component" value="Chromosome"/>
</dbReference>
<keyword evidence="8" id="KW-1133">Transmembrane helix</keyword>
<dbReference type="Gene3D" id="3.30.565.10">
    <property type="entry name" value="Histidine kinase-like ATPase, C-terminal domain"/>
    <property type="match status" value="1"/>
</dbReference>
<evidence type="ECO:0000256" key="2">
    <source>
        <dbReference type="ARBA" id="ARBA00012438"/>
    </source>
</evidence>
<feature type="transmembrane region" description="Helical" evidence="8">
    <location>
        <begin position="115"/>
        <end position="136"/>
    </location>
</feature>
<keyword evidence="8" id="KW-0472">Membrane</keyword>
<dbReference type="PANTHER" id="PTHR43047">
    <property type="entry name" value="TWO-COMPONENT HISTIDINE PROTEIN KINASE"/>
    <property type="match status" value="1"/>
</dbReference>
<dbReference type="SMART" id="SM00388">
    <property type="entry name" value="HisKA"/>
    <property type="match status" value="1"/>
</dbReference>
<dbReference type="InterPro" id="IPR004358">
    <property type="entry name" value="Sig_transdc_His_kin-like_C"/>
</dbReference>
<dbReference type="InterPro" id="IPR011006">
    <property type="entry name" value="CheY-like_superfamily"/>
</dbReference>
<dbReference type="Pfam" id="PF00512">
    <property type="entry name" value="HisKA"/>
    <property type="match status" value="1"/>
</dbReference>
<dbReference type="KEGG" id="pbr:PB2503_03897"/>
<evidence type="ECO:0000256" key="1">
    <source>
        <dbReference type="ARBA" id="ARBA00000085"/>
    </source>
</evidence>
<dbReference type="CDD" id="cd16922">
    <property type="entry name" value="HATPase_EvgS-ArcB-TorS-like"/>
    <property type="match status" value="1"/>
</dbReference>
<dbReference type="Gene3D" id="3.40.50.2300">
    <property type="match status" value="1"/>
</dbReference>
<dbReference type="Pfam" id="PF02518">
    <property type="entry name" value="HATPase_c"/>
    <property type="match status" value="1"/>
</dbReference>
<evidence type="ECO:0000256" key="4">
    <source>
        <dbReference type="ARBA" id="ARBA00022679"/>
    </source>
</evidence>
<keyword evidence="6" id="KW-0902">Two-component regulatory system</keyword>
<dbReference type="EC" id="2.7.13.3" evidence="2"/>
<dbReference type="PROSITE" id="PS50109">
    <property type="entry name" value="HIS_KIN"/>
    <property type="match status" value="1"/>
</dbReference>
<keyword evidence="8" id="KW-0812">Transmembrane</keyword>